<protein>
    <submittedName>
        <fullName evidence="1">Uncharacterized protein</fullName>
    </submittedName>
</protein>
<gene>
    <name evidence="1" type="ORF">PDE_05526</name>
</gene>
<name>S7ZJT5_PENO1</name>
<keyword evidence="2" id="KW-1185">Reference proteome</keyword>
<reference evidence="1 2" key="1">
    <citation type="journal article" date="2013" name="PLoS ONE">
        <title>Genomic and secretomic analyses reveal unique features of the lignocellulolytic enzyme system of Penicillium decumbens.</title>
        <authorList>
            <person name="Liu G."/>
            <person name="Zhang L."/>
            <person name="Wei X."/>
            <person name="Zou G."/>
            <person name="Qin Y."/>
            <person name="Ma L."/>
            <person name="Li J."/>
            <person name="Zheng H."/>
            <person name="Wang S."/>
            <person name="Wang C."/>
            <person name="Xun L."/>
            <person name="Zhao G.-P."/>
            <person name="Zhou Z."/>
            <person name="Qu Y."/>
        </authorList>
    </citation>
    <scope>NUCLEOTIDE SEQUENCE [LARGE SCALE GENOMIC DNA]</scope>
    <source>
        <strain evidence="2">114-2 / CGMCC 5302</strain>
    </source>
</reference>
<dbReference type="AlphaFoldDB" id="S7ZJT5"/>
<dbReference type="HOGENOM" id="CLU_2638847_0_0_1"/>
<accession>S7ZJT5</accession>
<evidence type="ECO:0000313" key="1">
    <source>
        <dbReference type="EMBL" id="EPS30574.1"/>
    </source>
</evidence>
<proteinExistence type="predicted"/>
<dbReference type="EMBL" id="KB644412">
    <property type="protein sequence ID" value="EPS30574.1"/>
    <property type="molecule type" value="Genomic_DNA"/>
</dbReference>
<sequence>MNDRNEPRQASFLLSADPRELEKSNGFDSVLAQSVKEQEIGSDTSLAGNYRKFHDAWWLGATDRWRERMSIPRQRWR</sequence>
<organism evidence="1 2">
    <name type="scientific">Penicillium oxalicum (strain 114-2 / CGMCC 5302)</name>
    <name type="common">Penicillium decumbens</name>
    <dbReference type="NCBI Taxonomy" id="933388"/>
    <lineage>
        <taxon>Eukaryota</taxon>
        <taxon>Fungi</taxon>
        <taxon>Dikarya</taxon>
        <taxon>Ascomycota</taxon>
        <taxon>Pezizomycotina</taxon>
        <taxon>Eurotiomycetes</taxon>
        <taxon>Eurotiomycetidae</taxon>
        <taxon>Eurotiales</taxon>
        <taxon>Aspergillaceae</taxon>
        <taxon>Penicillium</taxon>
    </lineage>
</organism>
<evidence type="ECO:0000313" key="2">
    <source>
        <dbReference type="Proteomes" id="UP000019376"/>
    </source>
</evidence>
<dbReference type="Proteomes" id="UP000019376">
    <property type="component" value="Unassembled WGS sequence"/>
</dbReference>